<name>A0A1A8XQA7_9RHOO</name>
<dbReference type="RefSeq" id="WP_222102119.1">
    <property type="nucleotide sequence ID" value="NZ_FLQY01000087.1"/>
</dbReference>
<protein>
    <recommendedName>
        <fullName evidence="3">Proline-rich region</fullName>
    </recommendedName>
</protein>
<dbReference type="AlphaFoldDB" id="A0A1A8XQA7"/>
<gene>
    <name evidence="1" type="ORF">PROAA_1770002</name>
</gene>
<evidence type="ECO:0000313" key="2">
    <source>
        <dbReference type="Proteomes" id="UP000199600"/>
    </source>
</evidence>
<keyword evidence="2" id="KW-1185">Reference proteome</keyword>
<organism evidence="1 2">
    <name type="scientific">Candidatus Propionivibrio aalborgensis</name>
    <dbReference type="NCBI Taxonomy" id="1860101"/>
    <lineage>
        <taxon>Bacteria</taxon>
        <taxon>Pseudomonadati</taxon>
        <taxon>Pseudomonadota</taxon>
        <taxon>Betaproteobacteria</taxon>
        <taxon>Rhodocyclales</taxon>
        <taxon>Rhodocyclaceae</taxon>
        <taxon>Propionivibrio</taxon>
    </lineage>
</organism>
<proteinExistence type="predicted"/>
<evidence type="ECO:0000313" key="1">
    <source>
        <dbReference type="EMBL" id="SBT06133.1"/>
    </source>
</evidence>
<evidence type="ECO:0008006" key="3">
    <source>
        <dbReference type="Google" id="ProtNLM"/>
    </source>
</evidence>
<dbReference type="Proteomes" id="UP000199600">
    <property type="component" value="Unassembled WGS sequence"/>
</dbReference>
<dbReference type="EMBL" id="FLQY01000087">
    <property type="protein sequence ID" value="SBT06133.1"/>
    <property type="molecule type" value="Genomic_DNA"/>
</dbReference>
<accession>A0A1A8XQA7</accession>
<reference evidence="1 2" key="1">
    <citation type="submission" date="2016-06" db="EMBL/GenBank/DDBJ databases">
        <authorList>
            <person name="Kjaerup R.B."/>
            <person name="Dalgaard T.S."/>
            <person name="Juul-Madsen H.R."/>
        </authorList>
    </citation>
    <scope>NUCLEOTIDE SEQUENCE [LARGE SCALE GENOMIC DNA]</scope>
    <source>
        <strain evidence="1">2</strain>
    </source>
</reference>
<sequence>MKEIESVKRGIVLLLLVLTGIGSAWADRGYGHRYGHGYGHRSAQFGFVITPGWGPWYYPPPFYYPPTQPIVIERAPPVYIEQVLPAPGPPETQTNYWYYCGATRAYYPYVNECPGGWQKVLPRPPGQP</sequence>